<protein>
    <submittedName>
        <fullName evidence="4">Nitronate monooxygenase</fullName>
    </submittedName>
</protein>
<dbReference type="Proteomes" id="UP000198324">
    <property type="component" value="Unassembled WGS sequence"/>
</dbReference>
<dbReference type="InterPro" id="IPR013785">
    <property type="entry name" value="Aldolase_TIM"/>
</dbReference>
<dbReference type="OrthoDB" id="9778912at2"/>
<dbReference type="RefSeq" id="WP_089273321.1">
    <property type="nucleotide sequence ID" value="NZ_FZOC01000002.1"/>
</dbReference>
<proteinExistence type="predicted"/>
<dbReference type="PANTHER" id="PTHR32332">
    <property type="entry name" value="2-NITROPROPANE DIOXYGENASE"/>
    <property type="match status" value="1"/>
</dbReference>
<evidence type="ECO:0000313" key="4">
    <source>
        <dbReference type="EMBL" id="SNR82503.1"/>
    </source>
</evidence>
<dbReference type="CDD" id="cd04730">
    <property type="entry name" value="NPD_like"/>
    <property type="match status" value="1"/>
</dbReference>
<keyword evidence="4" id="KW-0503">Monooxygenase</keyword>
<keyword evidence="5" id="KW-1185">Reference proteome</keyword>
<dbReference type="Gene3D" id="3.20.20.70">
    <property type="entry name" value="Aldolase class I"/>
    <property type="match status" value="1"/>
</dbReference>
<keyword evidence="1" id="KW-0285">Flavoprotein</keyword>
<dbReference type="EMBL" id="FZOC01000002">
    <property type="protein sequence ID" value="SNR82503.1"/>
    <property type="molecule type" value="Genomic_DNA"/>
</dbReference>
<dbReference type="SUPFAM" id="SSF51412">
    <property type="entry name" value="Inosine monophosphate dehydrogenase (IMPDH)"/>
    <property type="match status" value="1"/>
</dbReference>
<dbReference type="PANTHER" id="PTHR32332:SF18">
    <property type="entry name" value="2-NITROPROPANE DIOXYGENASE"/>
    <property type="match status" value="1"/>
</dbReference>
<dbReference type="Pfam" id="PF03060">
    <property type="entry name" value="NMO"/>
    <property type="match status" value="1"/>
</dbReference>
<dbReference type="InterPro" id="IPR004136">
    <property type="entry name" value="NMO"/>
</dbReference>
<organism evidence="4 5">
    <name type="scientific">Humidesulfovibrio mexicanus</name>
    <dbReference type="NCBI Taxonomy" id="147047"/>
    <lineage>
        <taxon>Bacteria</taxon>
        <taxon>Pseudomonadati</taxon>
        <taxon>Thermodesulfobacteriota</taxon>
        <taxon>Desulfovibrionia</taxon>
        <taxon>Desulfovibrionales</taxon>
        <taxon>Desulfovibrionaceae</taxon>
        <taxon>Humidesulfovibrio</taxon>
    </lineage>
</organism>
<evidence type="ECO:0000256" key="1">
    <source>
        <dbReference type="ARBA" id="ARBA00022630"/>
    </source>
</evidence>
<reference evidence="4 5" key="1">
    <citation type="submission" date="2017-06" db="EMBL/GenBank/DDBJ databases">
        <authorList>
            <person name="Kim H.J."/>
            <person name="Triplett B.A."/>
        </authorList>
    </citation>
    <scope>NUCLEOTIDE SEQUENCE [LARGE SCALE GENOMIC DNA]</scope>
    <source>
        <strain evidence="4 5">DSM 13116</strain>
    </source>
</reference>
<keyword evidence="2" id="KW-0288">FMN</keyword>
<keyword evidence="3" id="KW-0560">Oxidoreductase</keyword>
<gene>
    <name evidence="4" type="ORF">SAMN04488503_1527</name>
</gene>
<evidence type="ECO:0000256" key="3">
    <source>
        <dbReference type="ARBA" id="ARBA00023002"/>
    </source>
</evidence>
<sequence>MKLPELHFGDRIAQLPIIQGGMGVGISLSGLASAVANEGGVGVIAAAMIGMGEPDIAKNPNEANMRALREEIRKAKERMTQGLLGVNIMVALTNFADMVRTSIREGADVIFSGAGLPLDLPKYLREEFPGELAEKARTKLVPIVSSGRAAAILCKKWLMHYNYLPDGFVVEGPKAGGHLGFKAEEIDKPEFQLENILPEVVEAVRPFEITSGRSIPVIAAGGIYTGADIAKFLQMGASGVQMGTRFVATHECDADQAFKDAFVRARREDITVIKSPVGMPGRAIFNEFLQAVREGRKKPFKCPFHCIKSCDFTTTPYCISQALVSAKKGLLKNGFAFCGENVWRVDKITSVKELINGLKQEFDDFVAQKKAQFSIK</sequence>
<dbReference type="GO" id="GO:0018580">
    <property type="term" value="F:nitronate monooxygenase activity"/>
    <property type="evidence" value="ECO:0007669"/>
    <property type="project" value="InterPro"/>
</dbReference>
<name>A0A238ZIH6_9BACT</name>
<dbReference type="AlphaFoldDB" id="A0A238ZIH6"/>
<evidence type="ECO:0000313" key="5">
    <source>
        <dbReference type="Proteomes" id="UP000198324"/>
    </source>
</evidence>
<evidence type="ECO:0000256" key="2">
    <source>
        <dbReference type="ARBA" id="ARBA00022643"/>
    </source>
</evidence>
<accession>A0A238ZIH6</accession>